<dbReference type="AlphaFoldDB" id="A0AAN8JN27"/>
<protein>
    <submittedName>
        <fullName evidence="2">Uncharacterized protein</fullName>
    </submittedName>
</protein>
<organism evidence="2 3">
    <name type="scientific">Patella caerulea</name>
    <name type="common">Rayed Mediterranean limpet</name>
    <dbReference type="NCBI Taxonomy" id="87958"/>
    <lineage>
        <taxon>Eukaryota</taxon>
        <taxon>Metazoa</taxon>
        <taxon>Spiralia</taxon>
        <taxon>Lophotrochozoa</taxon>
        <taxon>Mollusca</taxon>
        <taxon>Gastropoda</taxon>
        <taxon>Patellogastropoda</taxon>
        <taxon>Patelloidea</taxon>
        <taxon>Patellidae</taxon>
        <taxon>Patella</taxon>
    </lineage>
</organism>
<dbReference type="Proteomes" id="UP001347796">
    <property type="component" value="Unassembled WGS sequence"/>
</dbReference>
<evidence type="ECO:0000256" key="1">
    <source>
        <dbReference type="SAM" id="MobiDB-lite"/>
    </source>
</evidence>
<evidence type="ECO:0000313" key="3">
    <source>
        <dbReference type="Proteomes" id="UP001347796"/>
    </source>
</evidence>
<feature type="compositionally biased region" description="Basic residues" evidence="1">
    <location>
        <begin position="350"/>
        <end position="366"/>
    </location>
</feature>
<feature type="region of interest" description="Disordered" evidence="1">
    <location>
        <begin position="340"/>
        <end position="377"/>
    </location>
</feature>
<accession>A0AAN8JN27</accession>
<name>A0AAN8JN27_PATCE</name>
<keyword evidence="3" id="KW-1185">Reference proteome</keyword>
<feature type="compositionally biased region" description="Basic and acidic residues" evidence="1">
    <location>
        <begin position="367"/>
        <end position="377"/>
    </location>
</feature>
<proteinExistence type="predicted"/>
<comment type="caution">
    <text evidence="2">The sequence shown here is derived from an EMBL/GenBank/DDBJ whole genome shotgun (WGS) entry which is preliminary data.</text>
</comment>
<dbReference type="EMBL" id="JAZGQO010000009">
    <property type="protein sequence ID" value="KAK6177844.1"/>
    <property type="molecule type" value="Genomic_DNA"/>
</dbReference>
<evidence type="ECO:0000313" key="2">
    <source>
        <dbReference type="EMBL" id="KAK6177844.1"/>
    </source>
</evidence>
<sequence length="395" mass="44515">MAYNSLLPPELQAVYQQQYGGGGADGFISQQSDAQAASQMTYYHEGQLPAASYAPMQQTYASPPIYGGQELYQQPATVTEVQQTPAQEQYQTPLPNAQNFASQPVMGHYNPQPFAPHVGQSMTGAIPPPFKPMPVLPPIQSGGVPRLQVPFSSPAILQHPDRSFGQYTLDGTLEYGKLADAGDFAGSFDQIPGDLKRELQETYGVYPRTDVKIAIENGGYHLYATPTGQNPRGRALPPIMRPRFEHRPMELQPMRRSVGYPRQVFPRPVTGYSEDMESVNLSRASNYHNPFRSSSRRFVPGREPMIFDSSPYHDYDVESAIMEDIEYPSPPQRVYADYLRSSKLPDSSRQRYRSPTRYTARSKQRRSYSDGRRSYSEGYRDDVRLEKAIRGVFRT</sequence>
<gene>
    <name evidence="2" type="ORF">SNE40_012727</name>
</gene>
<reference evidence="2 3" key="1">
    <citation type="submission" date="2024-01" db="EMBL/GenBank/DDBJ databases">
        <title>The genome of the rayed Mediterranean limpet Patella caerulea (Linnaeus, 1758).</title>
        <authorList>
            <person name="Anh-Thu Weber A."/>
            <person name="Halstead-Nussloch G."/>
        </authorList>
    </citation>
    <scope>NUCLEOTIDE SEQUENCE [LARGE SCALE GENOMIC DNA]</scope>
    <source>
        <strain evidence="2">AATW-2023a</strain>
        <tissue evidence="2">Whole specimen</tissue>
    </source>
</reference>